<evidence type="ECO:0000313" key="8">
    <source>
        <dbReference type="Proteomes" id="UP000228596"/>
    </source>
</evidence>
<feature type="transmembrane region" description="Helical" evidence="6">
    <location>
        <begin position="135"/>
        <end position="160"/>
    </location>
</feature>
<proteinExistence type="predicted"/>
<dbReference type="EMBL" id="PEZV01000019">
    <property type="protein sequence ID" value="PIT97332.1"/>
    <property type="molecule type" value="Genomic_DNA"/>
</dbReference>
<dbReference type="AlphaFoldDB" id="A0A2M6WWZ7"/>
<accession>A0A2M6WWZ7</accession>
<feature type="coiled-coil region" evidence="5">
    <location>
        <begin position="86"/>
        <end position="131"/>
    </location>
</feature>
<comment type="caution">
    <text evidence="7">The sequence shown here is derived from an EMBL/GenBank/DDBJ whole genome shotgun (WGS) entry which is preliminary data.</text>
</comment>
<keyword evidence="2 6" id="KW-0812">Transmembrane</keyword>
<gene>
    <name evidence="7" type="ORF">COT77_02075</name>
</gene>
<sequence>MIIDDRIKRELVFAQGFEKTEYFILKKLAHRTKEGTTKNILNKLAGYSDKHYNILKKHTGKDANESDLTVLYYVITAKILGIIFCIKLLEKRENRAEKIYERLVKTHPDFQELVRDEKENEEDLIKLINEEILKYIGSVVLGLNDALVELTGALAGFTLAMQNGRLIGAAGLITGIAASFSMASSEYLSTKTEGGNKSPAKAAVYTGVAYIITVILLIFPYFIASNYLVALTIMLFNGTLIILLFSYYASVSQGTSFIKRFSENIIISFGITLISFLIGYLVRTFLHIEI</sequence>
<evidence type="ECO:0000256" key="4">
    <source>
        <dbReference type="ARBA" id="ARBA00023136"/>
    </source>
</evidence>
<feature type="transmembrane region" description="Helical" evidence="6">
    <location>
        <begin position="70"/>
        <end position="89"/>
    </location>
</feature>
<evidence type="ECO:0000256" key="6">
    <source>
        <dbReference type="SAM" id="Phobius"/>
    </source>
</evidence>
<dbReference type="InterPro" id="IPR008217">
    <property type="entry name" value="Ccc1_fam"/>
</dbReference>
<dbReference type="GO" id="GO:0030026">
    <property type="term" value="P:intracellular manganese ion homeostasis"/>
    <property type="evidence" value="ECO:0007669"/>
    <property type="project" value="InterPro"/>
</dbReference>
<protein>
    <submittedName>
        <fullName evidence="7">Rubrerythrin family protein</fullName>
    </submittedName>
</protein>
<feature type="transmembrane region" description="Helical" evidence="6">
    <location>
        <begin position="166"/>
        <end position="190"/>
    </location>
</feature>
<comment type="subcellular location">
    <subcellularLocation>
        <location evidence="1">Endomembrane system</location>
        <topology evidence="1">Multi-pass membrane protein</topology>
    </subcellularLocation>
</comment>
<reference evidence="8" key="1">
    <citation type="submission" date="2017-09" db="EMBL/GenBank/DDBJ databases">
        <title>Depth-based differentiation of microbial function through sediment-hosted aquifers and enrichment of novel symbionts in the deep terrestrial subsurface.</title>
        <authorList>
            <person name="Probst A.J."/>
            <person name="Ladd B."/>
            <person name="Jarett J.K."/>
            <person name="Geller-Mcgrath D.E."/>
            <person name="Sieber C.M.K."/>
            <person name="Emerson J.B."/>
            <person name="Anantharaman K."/>
            <person name="Thomas B.C."/>
            <person name="Malmstrom R."/>
            <person name="Stieglmeier M."/>
            <person name="Klingl A."/>
            <person name="Woyke T."/>
            <person name="Ryan C.M."/>
            <person name="Banfield J.F."/>
        </authorList>
    </citation>
    <scope>NUCLEOTIDE SEQUENCE [LARGE SCALE GENOMIC DNA]</scope>
</reference>
<dbReference type="GO" id="GO:0012505">
    <property type="term" value="C:endomembrane system"/>
    <property type="evidence" value="ECO:0007669"/>
    <property type="project" value="UniProtKB-SubCell"/>
</dbReference>
<dbReference type="CDD" id="cd02431">
    <property type="entry name" value="Ferritin_CCC1_C"/>
    <property type="match status" value="1"/>
</dbReference>
<feature type="transmembrane region" description="Helical" evidence="6">
    <location>
        <begin position="261"/>
        <end position="282"/>
    </location>
</feature>
<dbReference type="GO" id="GO:0005384">
    <property type="term" value="F:manganese ion transmembrane transporter activity"/>
    <property type="evidence" value="ECO:0007669"/>
    <property type="project" value="InterPro"/>
</dbReference>
<feature type="transmembrane region" description="Helical" evidence="6">
    <location>
        <begin position="229"/>
        <end position="249"/>
    </location>
</feature>
<evidence type="ECO:0000313" key="7">
    <source>
        <dbReference type="EMBL" id="PIT97332.1"/>
    </source>
</evidence>
<dbReference type="SUPFAM" id="SSF47240">
    <property type="entry name" value="Ferritin-like"/>
    <property type="match status" value="1"/>
</dbReference>
<name>A0A2M6WWZ7_9BACT</name>
<keyword evidence="3 6" id="KW-1133">Transmembrane helix</keyword>
<dbReference type="Pfam" id="PF01988">
    <property type="entry name" value="VIT1"/>
    <property type="match status" value="1"/>
</dbReference>
<evidence type="ECO:0000256" key="2">
    <source>
        <dbReference type="ARBA" id="ARBA00022692"/>
    </source>
</evidence>
<dbReference type="Proteomes" id="UP000228596">
    <property type="component" value="Unassembled WGS sequence"/>
</dbReference>
<organism evidence="7 8">
    <name type="scientific">Candidatus Berkelbacteria bacterium CG10_big_fil_rev_8_21_14_0_10_41_12</name>
    <dbReference type="NCBI Taxonomy" id="1974513"/>
    <lineage>
        <taxon>Bacteria</taxon>
        <taxon>Candidatus Berkelbacteria</taxon>
    </lineage>
</organism>
<dbReference type="InterPro" id="IPR009078">
    <property type="entry name" value="Ferritin-like_SF"/>
</dbReference>
<keyword evidence="5" id="KW-0175">Coiled coil</keyword>
<evidence type="ECO:0000256" key="1">
    <source>
        <dbReference type="ARBA" id="ARBA00004127"/>
    </source>
</evidence>
<evidence type="ECO:0000256" key="5">
    <source>
        <dbReference type="SAM" id="Coils"/>
    </source>
</evidence>
<evidence type="ECO:0000256" key="3">
    <source>
        <dbReference type="ARBA" id="ARBA00022989"/>
    </source>
</evidence>
<feature type="transmembrane region" description="Helical" evidence="6">
    <location>
        <begin position="202"/>
        <end position="223"/>
    </location>
</feature>
<keyword evidence="4 6" id="KW-0472">Membrane</keyword>